<evidence type="ECO:0000256" key="5">
    <source>
        <dbReference type="SAM" id="SignalP"/>
    </source>
</evidence>
<dbReference type="InterPro" id="IPR001611">
    <property type="entry name" value="Leu-rich_rpt"/>
</dbReference>
<dbReference type="EMBL" id="JAFIRN010000013">
    <property type="protein sequence ID" value="KAG5837078.1"/>
    <property type="molecule type" value="Genomic_DNA"/>
</dbReference>
<keyword evidence="4" id="KW-0472">Membrane</keyword>
<reference evidence="6" key="1">
    <citation type="submission" date="2021-01" db="EMBL/GenBank/DDBJ databases">
        <title>A chromosome-scale assembly of European eel, Anguilla anguilla.</title>
        <authorList>
            <person name="Henkel C."/>
            <person name="Jong-Raadsen S.A."/>
            <person name="Dufour S."/>
            <person name="Weltzien F.-A."/>
            <person name="Palstra A.P."/>
            <person name="Pelster B."/>
            <person name="Spaink H.P."/>
            <person name="Van Den Thillart G.E."/>
            <person name="Jansen H."/>
            <person name="Zahm M."/>
            <person name="Klopp C."/>
            <person name="Cedric C."/>
            <person name="Louis A."/>
            <person name="Berthelot C."/>
            <person name="Parey E."/>
            <person name="Roest Crollius H."/>
            <person name="Montfort J."/>
            <person name="Robinson-Rechavi M."/>
            <person name="Bucao C."/>
            <person name="Bouchez O."/>
            <person name="Gislard M."/>
            <person name="Lluch J."/>
            <person name="Milhes M."/>
            <person name="Lampietro C."/>
            <person name="Lopez Roques C."/>
            <person name="Donnadieu C."/>
            <person name="Braasch I."/>
            <person name="Desvignes T."/>
            <person name="Postlethwait J."/>
            <person name="Bobe J."/>
            <person name="Guiguen Y."/>
            <person name="Dirks R."/>
        </authorList>
    </citation>
    <scope>NUCLEOTIDE SEQUENCE</scope>
    <source>
        <strain evidence="6">Tag_6206</strain>
        <tissue evidence="6">Liver</tissue>
    </source>
</reference>
<dbReference type="PANTHER" id="PTHR24369">
    <property type="entry name" value="ANTIGEN BSP, PUTATIVE-RELATED"/>
    <property type="match status" value="1"/>
</dbReference>
<dbReference type="SUPFAM" id="SSF52058">
    <property type="entry name" value="L domain-like"/>
    <property type="match status" value="1"/>
</dbReference>
<feature type="signal peptide" evidence="5">
    <location>
        <begin position="1"/>
        <end position="28"/>
    </location>
</feature>
<comment type="caution">
    <text evidence="6">The sequence shown here is derived from an EMBL/GenBank/DDBJ whole genome shotgun (WGS) entry which is preliminary data.</text>
</comment>
<keyword evidence="5" id="KW-0732">Signal</keyword>
<feature type="region of interest" description="Disordered" evidence="3">
    <location>
        <begin position="488"/>
        <end position="575"/>
    </location>
</feature>
<dbReference type="PANTHER" id="PTHR24369:SF211">
    <property type="entry name" value="LEUCINE-RICH REPEAT-CONTAINING PROTEIN 15-LIKE"/>
    <property type="match status" value="1"/>
</dbReference>
<keyword evidence="1" id="KW-0433">Leucine-rich repeat</keyword>
<evidence type="ECO:0000313" key="7">
    <source>
        <dbReference type="Proteomes" id="UP001044222"/>
    </source>
</evidence>
<dbReference type="InterPro" id="IPR003591">
    <property type="entry name" value="Leu-rich_rpt_typical-subtyp"/>
</dbReference>
<dbReference type="AlphaFoldDB" id="A0A9D3LY70"/>
<dbReference type="GO" id="GO:0005886">
    <property type="term" value="C:plasma membrane"/>
    <property type="evidence" value="ECO:0007669"/>
    <property type="project" value="TreeGrafter"/>
</dbReference>
<evidence type="ECO:0000256" key="3">
    <source>
        <dbReference type="SAM" id="MobiDB-lite"/>
    </source>
</evidence>
<dbReference type="Pfam" id="PF13855">
    <property type="entry name" value="LRR_8"/>
    <property type="match status" value="2"/>
</dbReference>
<feature type="chain" id="PRO_5039533189" description="Ig-like domain-containing protein" evidence="5">
    <location>
        <begin position="29"/>
        <end position="651"/>
    </location>
</feature>
<dbReference type="PROSITE" id="PS51450">
    <property type="entry name" value="LRR"/>
    <property type="match status" value="2"/>
</dbReference>
<dbReference type="InterPro" id="IPR050541">
    <property type="entry name" value="LRR_TM_domain-containing"/>
</dbReference>
<feature type="compositionally biased region" description="Polar residues" evidence="3">
    <location>
        <begin position="498"/>
        <end position="512"/>
    </location>
</feature>
<feature type="region of interest" description="Disordered" evidence="3">
    <location>
        <begin position="621"/>
        <end position="651"/>
    </location>
</feature>
<feature type="transmembrane region" description="Helical" evidence="4">
    <location>
        <begin position="432"/>
        <end position="458"/>
    </location>
</feature>
<keyword evidence="4" id="KW-1133">Transmembrane helix</keyword>
<dbReference type="Gene3D" id="3.80.10.10">
    <property type="entry name" value="Ribonuclease Inhibitor"/>
    <property type="match status" value="1"/>
</dbReference>
<dbReference type="SMART" id="SM00369">
    <property type="entry name" value="LRR_TYP"/>
    <property type="match status" value="6"/>
</dbReference>
<keyword evidence="4" id="KW-0812">Transmembrane</keyword>
<sequence length="651" mass="70986">MEVRELSSSRGLLLLFALLCGVRRFTKANPTAPCEWAATHLGYDPLAFTCTGLGLKIIPSESSTHALALDLSFSGIRRFDFTRVPPIAKVNLSHSCIAEVQMTAFAGFSDLEELDLSSNCLQIIRDGTLKGLGRLKTLDLRHNRISEVHWNAFTGLDAVQTVWLQNNKLDTIPEAISGLADLRVLSLANNQISRVDSRSFHGCPSLTALHLQHNRISALSVDAFRDLMKLQMLNLGTNLLETIPGSTLESLWGQGTDIRFYGNPWRCDCGLTELRVRAPTWLTGRVWCHGGPLHGVPLSSLGLGQLVCKRTLRVSQTLTANIMEDRGLRIPCGNGSERGEAQYWHTPFGRLENSSVQSSGEPVAMLRDGSIKITSATPYHTGLYYCLWAATDDRVILPYRVEYTHSAVSGGARPRKTREAEGYQETVSAGHFVAAVASGAVVAFLVGFALGAFSRTYLSRGFHRLTRRQQQDSGGVHMGTLPWQYENETFRKDGGPEDTSSSEATPSVTSPPEASASLGAAYLEGSDSGRESQGGGGPNRRGWQRRRPRAGGHDRGGSAETDPGSERGVRPSKRRVIKVYNYDEEGNKYGHVRDEGDEGAPGMKQRTLSLTRLSTIMAAATGPAFSRESPQGDTEEQTDPGDGRPVFNLSI</sequence>
<evidence type="ECO:0000256" key="2">
    <source>
        <dbReference type="ARBA" id="ARBA00022737"/>
    </source>
</evidence>
<evidence type="ECO:0008006" key="8">
    <source>
        <dbReference type="Google" id="ProtNLM"/>
    </source>
</evidence>
<dbReference type="Proteomes" id="UP001044222">
    <property type="component" value="Chromosome 13"/>
</dbReference>
<proteinExistence type="predicted"/>
<evidence type="ECO:0000313" key="6">
    <source>
        <dbReference type="EMBL" id="KAG5837078.1"/>
    </source>
</evidence>
<evidence type="ECO:0000256" key="4">
    <source>
        <dbReference type="SAM" id="Phobius"/>
    </source>
</evidence>
<accession>A0A9D3LY70</accession>
<keyword evidence="7" id="KW-1185">Reference proteome</keyword>
<gene>
    <name evidence="6" type="ORF">ANANG_G00235440</name>
</gene>
<organism evidence="6 7">
    <name type="scientific">Anguilla anguilla</name>
    <name type="common">European freshwater eel</name>
    <name type="synonym">Muraena anguilla</name>
    <dbReference type="NCBI Taxonomy" id="7936"/>
    <lineage>
        <taxon>Eukaryota</taxon>
        <taxon>Metazoa</taxon>
        <taxon>Chordata</taxon>
        <taxon>Craniata</taxon>
        <taxon>Vertebrata</taxon>
        <taxon>Euteleostomi</taxon>
        <taxon>Actinopterygii</taxon>
        <taxon>Neopterygii</taxon>
        <taxon>Teleostei</taxon>
        <taxon>Anguilliformes</taxon>
        <taxon>Anguillidae</taxon>
        <taxon>Anguilla</taxon>
    </lineage>
</organism>
<keyword evidence="2" id="KW-0677">Repeat</keyword>
<name>A0A9D3LY70_ANGAN</name>
<evidence type="ECO:0000256" key="1">
    <source>
        <dbReference type="ARBA" id="ARBA00022614"/>
    </source>
</evidence>
<dbReference type="InterPro" id="IPR032675">
    <property type="entry name" value="LRR_dom_sf"/>
</dbReference>
<protein>
    <recommendedName>
        <fullName evidence="8">Ig-like domain-containing protein</fullName>
    </recommendedName>
</protein>